<evidence type="ECO:0000313" key="6">
    <source>
        <dbReference type="Proteomes" id="UP001233999"/>
    </source>
</evidence>
<protein>
    <recommendedName>
        <fullName evidence="4">Rad60/SUMO-like domain-containing protein</fullName>
    </recommendedName>
</protein>
<dbReference type="InterPro" id="IPR022617">
    <property type="entry name" value="Rad60/SUMO-like_dom"/>
</dbReference>
<dbReference type="PANTHER" id="PTHR47187">
    <property type="entry name" value="NFATC2-INTERACTING PROTEIN"/>
    <property type="match status" value="1"/>
</dbReference>
<dbReference type="Pfam" id="PF11976">
    <property type="entry name" value="Rad60-SLD"/>
    <property type="match status" value="2"/>
</dbReference>
<dbReference type="Gene3D" id="3.10.20.90">
    <property type="entry name" value="Phosphatidylinositol 3-kinase Catalytic Subunit, Chain A, domain 1"/>
    <property type="match status" value="2"/>
</dbReference>
<dbReference type="InterPro" id="IPR052324">
    <property type="entry name" value="NFATC2-Int_DNA_Repair"/>
</dbReference>
<dbReference type="CDD" id="cd01763">
    <property type="entry name" value="Ubl_SUMO_like"/>
    <property type="match status" value="1"/>
</dbReference>
<keyword evidence="6" id="KW-1185">Reference proteome</keyword>
<comment type="caution">
    <text evidence="5">The sequence shown here is derived from an EMBL/GenBank/DDBJ whole genome shotgun (WGS) entry which is preliminary data.</text>
</comment>
<dbReference type="AlphaFoldDB" id="A0AAD7ZMW5"/>
<evidence type="ECO:0000256" key="2">
    <source>
        <dbReference type="ARBA" id="ARBA00023242"/>
    </source>
</evidence>
<evidence type="ECO:0000256" key="1">
    <source>
        <dbReference type="ARBA" id="ARBA00004123"/>
    </source>
</evidence>
<evidence type="ECO:0000313" key="5">
    <source>
        <dbReference type="EMBL" id="KAJ9583296.1"/>
    </source>
</evidence>
<feature type="compositionally biased region" description="Basic and acidic residues" evidence="3">
    <location>
        <begin position="74"/>
        <end position="87"/>
    </location>
</feature>
<reference evidence="5" key="2">
    <citation type="submission" date="2023-05" db="EMBL/GenBank/DDBJ databases">
        <authorList>
            <person name="Fouks B."/>
        </authorList>
    </citation>
    <scope>NUCLEOTIDE SEQUENCE</scope>
    <source>
        <strain evidence="5">Stay&amp;Tobe</strain>
        <tissue evidence="5">Testes</tissue>
    </source>
</reference>
<evidence type="ECO:0000259" key="4">
    <source>
        <dbReference type="Pfam" id="PF11976"/>
    </source>
</evidence>
<feature type="region of interest" description="Disordered" evidence="3">
    <location>
        <begin position="74"/>
        <end position="125"/>
    </location>
</feature>
<organism evidence="5 6">
    <name type="scientific">Diploptera punctata</name>
    <name type="common">Pacific beetle cockroach</name>
    <dbReference type="NCBI Taxonomy" id="6984"/>
    <lineage>
        <taxon>Eukaryota</taxon>
        <taxon>Metazoa</taxon>
        <taxon>Ecdysozoa</taxon>
        <taxon>Arthropoda</taxon>
        <taxon>Hexapoda</taxon>
        <taxon>Insecta</taxon>
        <taxon>Pterygota</taxon>
        <taxon>Neoptera</taxon>
        <taxon>Polyneoptera</taxon>
        <taxon>Dictyoptera</taxon>
        <taxon>Blattodea</taxon>
        <taxon>Blaberoidea</taxon>
        <taxon>Blaberidae</taxon>
        <taxon>Diplopterinae</taxon>
        <taxon>Diploptera</taxon>
    </lineage>
</organism>
<gene>
    <name evidence="5" type="ORF">L9F63_022350</name>
</gene>
<dbReference type="InterPro" id="IPR029071">
    <property type="entry name" value="Ubiquitin-like_domsf"/>
</dbReference>
<dbReference type="GO" id="GO:0045944">
    <property type="term" value="P:positive regulation of transcription by RNA polymerase II"/>
    <property type="evidence" value="ECO:0007669"/>
    <property type="project" value="TreeGrafter"/>
</dbReference>
<dbReference type="SUPFAM" id="SSF54236">
    <property type="entry name" value="Ubiquitin-like"/>
    <property type="match status" value="2"/>
</dbReference>
<feature type="domain" description="Rad60/SUMO-like" evidence="4">
    <location>
        <begin position="271"/>
        <end position="338"/>
    </location>
</feature>
<dbReference type="EMBL" id="JASPKZ010007619">
    <property type="protein sequence ID" value="KAJ9583296.1"/>
    <property type="molecule type" value="Genomic_DNA"/>
</dbReference>
<dbReference type="Proteomes" id="UP001233999">
    <property type="component" value="Unassembled WGS sequence"/>
</dbReference>
<comment type="subcellular location">
    <subcellularLocation>
        <location evidence="1">Nucleus</location>
    </subcellularLocation>
</comment>
<evidence type="ECO:0000256" key="3">
    <source>
        <dbReference type="SAM" id="MobiDB-lite"/>
    </source>
</evidence>
<sequence>MEENDDDTDFSEFCDFISAGAKYKEMKAESLKINFDAVQKEVEIDALLKTREAETEKSCLRSKKFCTKDGKIENKDKSEKTKNKEEVEVIETDPVSSRTRRGRKRNSDPTVEETQNKQRNVLDSPIYIPDSPVEILSSPNKPDVNNFIYVSSGEESDHCLDVSVPDDDDENYEVSVKVWWKFVRFDKFNIRRFQKLEYLFEHYTKLEGVKQNQILLTLNDKKIHPSDTPDSLKLTVADILEGGVTSVQDNVNPNPVSKQQEAALSEDELELKVQRKGCKEHLPIRFLKTQKMKIFMLKCAELLELPIEKLKFSFDGETISSNDTPVDLDLEGGECIDLHVLQ</sequence>
<reference evidence="5" key="1">
    <citation type="journal article" date="2023" name="IScience">
        <title>Live-bearing cockroach genome reveals convergent evolutionary mechanisms linked to viviparity in insects and beyond.</title>
        <authorList>
            <person name="Fouks B."/>
            <person name="Harrison M.C."/>
            <person name="Mikhailova A.A."/>
            <person name="Marchal E."/>
            <person name="English S."/>
            <person name="Carruthers M."/>
            <person name="Jennings E.C."/>
            <person name="Chiamaka E.L."/>
            <person name="Frigard R.A."/>
            <person name="Pippel M."/>
            <person name="Attardo G.M."/>
            <person name="Benoit J.B."/>
            <person name="Bornberg-Bauer E."/>
            <person name="Tobe S.S."/>
        </authorList>
    </citation>
    <scope>NUCLEOTIDE SEQUENCE</scope>
    <source>
        <strain evidence="5">Stay&amp;Tobe</strain>
    </source>
</reference>
<dbReference type="PANTHER" id="PTHR47187:SF1">
    <property type="entry name" value="NFATC2-INTERACTING PROTEIN"/>
    <property type="match status" value="1"/>
</dbReference>
<keyword evidence="2" id="KW-0539">Nucleus</keyword>
<proteinExistence type="predicted"/>
<accession>A0AAD7ZMW5</accession>
<feature type="domain" description="Rad60/SUMO-like" evidence="4">
    <location>
        <begin position="187"/>
        <end position="241"/>
    </location>
</feature>
<feature type="compositionally biased region" description="Polar residues" evidence="3">
    <location>
        <begin position="108"/>
        <end position="121"/>
    </location>
</feature>
<name>A0AAD7ZMW5_DIPPU</name>
<dbReference type="GO" id="GO:0005634">
    <property type="term" value="C:nucleus"/>
    <property type="evidence" value="ECO:0007669"/>
    <property type="project" value="UniProtKB-SubCell"/>
</dbReference>